<keyword evidence="2" id="KW-1185">Reference proteome</keyword>
<protein>
    <submittedName>
        <fullName evidence="1">Uncharacterized protein</fullName>
    </submittedName>
</protein>
<evidence type="ECO:0000313" key="2">
    <source>
        <dbReference type="Proteomes" id="UP001181693"/>
    </source>
</evidence>
<gene>
    <name evidence="1" type="ORF">GDO54_015523</name>
</gene>
<dbReference type="Proteomes" id="UP001181693">
    <property type="component" value="Unassembled WGS sequence"/>
</dbReference>
<reference evidence="1" key="1">
    <citation type="thesis" date="2020" institute="ProQuest LLC" country="789 East Eisenhower Parkway, Ann Arbor, MI, USA">
        <title>Comparative Genomics and Chromosome Evolution.</title>
        <authorList>
            <person name="Mudd A.B."/>
        </authorList>
    </citation>
    <scope>NUCLEOTIDE SEQUENCE</scope>
    <source>
        <strain evidence="1">1538</strain>
        <tissue evidence="1">Blood</tissue>
    </source>
</reference>
<dbReference type="EMBL" id="DYDO01000008">
    <property type="protein sequence ID" value="DBA19740.1"/>
    <property type="molecule type" value="Genomic_DNA"/>
</dbReference>
<dbReference type="AlphaFoldDB" id="A0AAV3A8H4"/>
<accession>A0AAV3A8H4</accession>
<proteinExistence type="predicted"/>
<sequence length="95" mass="10716">MKQPLSSKSLQYKIHNKLYACHHKNSRWILHTNGVSCCIKFSPISESFFFFGLCTSIQTSHSMTRCHIPNVINLVLNILQIDVGEAEALSHIGDS</sequence>
<comment type="caution">
    <text evidence="1">The sequence shown here is derived from an EMBL/GenBank/DDBJ whole genome shotgun (WGS) entry which is preliminary data.</text>
</comment>
<name>A0AAV3A8H4_PYXAD</name>
<organism evidence="1 2">
    <name type="scientific">Pyxicephalus adspersus</name>
    <name type="common">African bullfrog</name>
    <dbReference type="NCBI Taxonomy" id="30357"/>
    <lineage>
        <taxon>Eukaryota</taxon>
        <taxon>Metazoa</taxon>
        <taxon>Chordata</taxon>
        <taxon>Craniata</taxon>
        <taxon>Vertebrata</taxon>
        <taxon>Euteleostomi</taxon>
        <taxon>Amphibia</taxon>
        <taxon>Batrachia</taxon>
        <taxon>Anura</taxon>
        <taxon>Neobatrachia</taxon>
        <taxon>Ranoidea</taxon>
        <taxon>Pyxicephalidae</taxon>
        <taxon>Pyxicephalinae</taxon>
        <taxon>Pyxicephalus</taxon>
    </lineage>
</organism>
<evidence type="ECO:0000313" key="1">
    <source>
        <dbReference type="EMBL" id="DBA19740.1"/>
    </source>
</evidence>